<sequence length="392" mass="41854">MIQKKFWESLTKSAADLGKTITDSATQATQAVTDTAAKAGETVGNATAQASKVVAKTGKTITDSATQATQIVTDTAAKAGETVGNATAQASKAVAKTVINAGSAANKAIRNWVCFSENDSLAFYGALFAVAAADGSIDAEELSLILSSPDIINMSKSAKQQIQSYSVSPPDLEESLKKLSKADEKLRFGLMFYIFNIVWVDKVLHTGEEKAIELAQKELGIAHEQVKAIDAFVQKMGEIRARSLNDEYATNSIKEATAKLKKVGVPIDSFSTSEEGSDLYKLSMTYSDEVFWERLGSLASQAGKTVVESALTVFYAVQDPNIPAKEKVLLFGPLAYFISPIDAVPDLLPGVGFTDDLAVLTAAVATVAMCMNVDEAKKSAQQKMREWFGDSV</sequence>
<evidence type="ECO:0000256" key="1">
    <source>
        <dbReference type="ARBA" id="ARBA00004127"/>
    </source>
</evidence>
<reference evidence="6 7" key="1">
    <citation type="submission" date="2024-09" db="EMBL/GenBank/DDBJ databases">
        <title>Floridaenema gen nov. (Aerosakkonemataceae, Aerosakkonematales ord. nov., Cyanobacteria) from benthic tropical and subtropical fresh waters, with the description of four new species.</title>
        <authorList>
            <person name="Moretto J.A."/>
            <person name="Berthold D.E."/>
            <person name="Lefler F.W."/>
            <person name="Huang I.-S."/>
            <person name="Laughinghouse H. IV."/>
        </authorList>
    </citation>
    <scope>NUCLEOTIDE SEQUENCE [LARGE SCALE GENOMIC DNA]</scope>
    <source>
        <strain evidence="6 7">BLCC-F50</strain>
    </source>
</reference>
<evidence type="ECO:0000313" key="6">
    <source>
        <dbReference type="EMBL" id="MFB2895281.1"/>
    </source>
</evidence>
<evidence type="ECO:0000256" key="3">
    <source>
        <dbReference type="ARBA" id="ARBA00022989"/>
    </source>
</evidence>
<dbReference type="RefSeq" id="WP_413264921.1">
    <property type="nucleotide sequence ID" value="NZ_JBHFNR010000149.1"/>
</dbReference>
<comment type="subcellular location">
    <subcellularLocation>
        <location evidence="1">Endomembrane system</location>
        <topology evidence="1">Multi-pass membrane protein</topology>
    </subcellularLocation>
</comment>
<name>A0ABV4XUE0_9CYAN</name>
<feature type="domain" description="DUF1232" evidence="5">
    <location>
        <begin position="327"/>
        <end position="361"/>
    </location>
</feature>
<comment type="caution">
    <text evidence="6">The sequence shown here is derived from an EMBL/GenBank/DDBJ whole genome shotgun (WGS) entry which is preliminary data.</text>
</comment>
<dbReference type="EMBL" id="JBHFNR010000149">
    <property type="protein sequence ID" value="MFB2895281.1"/>
    <property type="molecule type" value="Genomic_DNA"/>
</dbReference>
<dbReference type="Proteomes" id="UP001576784">
    <property type="component" value="Unassembled WGS sequence"/>
</dbReference>
<evidence type="ECO:0000256" key="4">
    <source>
        <dbReference type="ARBA" id="ARBA00023136"/>
    </source>
</evidence>
<dbReference type="InterPro" id="IPR029024">
    <property type="entry name" value="TerB-like"/>
</dbReference>
<keyword evidence="3" id="KW-1133">Transmembrane helix</keyword>
<evidence type="ECO:0000256" key="2">
    <source>
        <dbReference type="ARBA" id="ARBA00022692"/>
    </source>
</evidence>
<keyword evidence="4" id="KW-0472">Membrane</keyword>
<evidence type="ECO:0000313" key="7">
    <source>
        <dbReference type="Proteomes" id="UP001576784"/>
    </source>
</evidence>
<keyword evidence="7" id="KW-1185">Reference proteome</keyword>
<dbReference type="Gene3D" id="1.10.3680.10">
    <property type="entry name" value="TerB-like"/>
    <property type="match status" value="1"/>
</dbReference>
<dbReference type="Pfam" id="PF06803">
    <property type="entry name" value="DUF1232"/>
    <property type="match status" value="1"/>
</dbReference>
<proteinExistence type="predicted"/>
<accession>A0ABV4XUE0</accession>
<gene>
    <name evidence="6" type="ORF">ACE1CI_20435</name>
</gene>
<protein>
    <submittedName>
        <fullName evidence="6">DUF1232 domain-containing protein</fullName>
    </submittedName>
</protein>
<organism evidence="6 7">
    <name type="scientific">Floridaenema flaviceps BLCC-F50</name>
    <dbReference type="NCBI Taxonomy" id="3153642"/>
    <lineage>
        <taxon>Bacteria</taxon>
        <taxon>Bacillati</taxon>
        <taxon>Cyanobacteriota</taxon>
        <taxon>Cyanophyceae</taxon>
        <taxon>Oscillatoriophycideae</taxon>
        <taxon>Aerosakkonematales</taxon>
        <taxon>Aerosakkonemataceae</taxon>
        <taxon>Floridanema</taxon>
        <taxon>Floridanema flaviceps</taxon>
    </lineage>
</organism>
<evidence type="ECO:0000259" key="5">
    <source>
        <dbReference type="Pfam" id="PF06803"/>
    </source>
</evidence>
<dbReference type="InterPro" id="IPR010652">
    <property type="entry name" value="DUF1232"/>
</dbReference>
<keyword evidence="2" id="KW-0812">Transmembrane</keyword>
<dbReference type="SUPFAM" id="SSF158682">
    <property type="entry name" value="TerB-like"/>
    <property type="match status" value="1"/>
</dbReference>